<protein>
    <recommendedName>
        <fullName evidence="6">BTB domain-containing protein</fullName>
    </recommendedName>
</protein>
<feature type="region of interest" description="Disordered" evidence="3">
    <location>
        <begin position="1266"/>
        <end position="1324"/>
    </location>
</feature>
<dbReference type="EMBL" id="CP138894">
    <property type="protein sequence ID" value="WPK23778.1"/>
    <property type="molecule type" value="Genomic_DNA"/>
</dbReference>
<feature type="compositionally biased region" description="Low complexity" evidence="3">
    <location>
        <begin position="1220"/>
        <end position="1241"/>
    </location>
</feature>
<dbReference type="InterPro" id="IPR000408">
    <property type="entry name" value="Reg_chr_condens"/>
</dbReference>
<dbReference type="RefSeq" id="XP_062876164.1">
    <property type="nucleotide sequence ID" value="XM_063020094.1"/>
</dbReference>
<accession>A0AAX4H5R5</accession>
<feature type="compositionally biased region" description="Polar residues" evidence="3">
    <location>
        <begin position="1383"/>
        <end position="1405"/>
    </location>
</feature>
<gene>
    <name evidence="4" type="ORF">PUMCH_001024</name>
</gene>
<keyword evidence="5" id="KW-1185">Reference proteome</keyword>
<feature type="compositionally biased region" description="Basic and acidic residues" evidence="3">
    <location>
        <begin position="1275"/>
        <end position="1285"/>
    </location>
</feature>
<dbReference type="InterPro" id="IPR009091">
    <property type="entry name" value="RCC1/BLIP-II"/>
</dbReference>
<evidence type="ECO:0008006" key="6">
    <source>
        <dbReference type="Google" id="ProtNLM"/>
    </source>
</evidence>
<dbReference type="Gene3D" id="3.30.710.10">
    <property type="entry name" value="Potassium Channel Kv1.1, Chain A"/>
    <property type="match status" value="1"/>
</dbReference>
<keyword evidence="1" id="KW-0677">Repeat</keyword>
<dbReference type="PANTHER" id="PTHR22872">
    <property type="entry name" value="BTK-BINDING PROTEIN-RELATED"/>
    <property type="match status" value="1"/>
</dbReference>
<dbReference type="Proteomes" id="UP001338582">
    <property type="component" value="Chromosome 1"/>
</dbReference>
<feature type="compositionally biased region" description="Basic residues" evidence="3">
    <location>
        <begin position="1406"/>
        <end position="1421"/>
    </location>
</feature>
<feature type="region of interest" description="Disordered" evidence="3">
    <location>
        <begin position="1210"/>
        <end position="1241"/>
    </location>
</feature>
<feature type="compositionally biased region" description="Polar residues" evidence="3">
    <location>
        <begin position="1306"/>
        <end position="1321"/>
    </location>
</feature>
<evidence type="ECO:0000256" key="2">
    <source>
        <dbReference type="PROSITE-ProRule" id="PRU00235"/>
    </source>
</evidence>
<feature type="repeat" description="RCC1" evidence="2">
    <location>
        <begin position="298"/>
        <end position="364"/>
    </location>
</feature>
<dbReference type="InterPro" id="IPR036770">
    <property type="entry name" value="Ankyrin_rpt-contain_sf"/>
</dbReference>
<feature type="region of interest" description="Disordered" evidence="3">
    <location>
        <begin position="1376"/>
        <end position="1427"/>
    </location>
</feature>
<dbReference type="PROSITE" id="PS50012">
    <property type="entry name" value="RCC1_3"/>
    <property type="match status" value="2"/>
</dbReference>
<dbReference type="SUPFAM" id="SSF50985">
    <property type="entry name" value="RCC1/BLIP-II"/>
    <property type="match status" value="1"/>
</dbReference>
<evidence type="ECO:0000313" key="4">
    <source>
        <dbReference type="EMBL" id="WPK23778.1"/>
    </source>
</evidence>
<dbReference type="InterPro" id="IPR051625">
    <property type="entry name" value="Signaling_Regulatory_Domain"/>
</dbReference>
<proteinExistence type="predicted"/>
<dbReference type="KEGG" id="asau:88172092"/>
<evidence type="ECO:0000313" key="5">
    <source>
        <dbReference type="Proteomes" id="UP001338582"/>
    </source>
</evidence>
<organism evidence="4 5">
    <name type="scientific">Australozyma saopauloensis</name>
    <dbReference type="NCBI Taxonomy" id="291208"/>
    <lineage>
        <taxon>Eukaryota</taxon>
        <taxon>Fungi</taxon>
        <taxon>Dikarya</taxon>
        <taxon>Ascomycota</taxon>
        <taxon>Saccharomycotina</taxon>
        <taxon>Pichiomycetes</taxon>
        <taxon>Metschnikowiaceae</taxon>
        <taxon>Australozyma</taxon>
    </lineage>
</organism>
<sequence length="1427" mass="162443">MRKRSNATKSTPDPQYQLSKRDVMGRTVLHLAILCNEPDTLRSLLANPELKDLLMAVDYENGWNILHYIYFYKRVQCLNVLMEHLDSKPLSHSIFMDLLKTKDRGRHAPLSLLANDIKDLAWVPSYINEKNEYHLVQRFDTPKRSEDSDSVENKVAESKLPHRLIPHDWWSDSRGASDIYVFGANVNNNLGVGDSTDRITPSHLLHFEFKDETDKLSSLREILRSPRYKIMRISKYHSVILTNDGRIYTCGVGSRGRLGHGNSSNMFRFKRVQFPDPLERFKDIAVTNNHNLALSVENDIYSWGHNNLNQLGFTSTVSNTFRKTTTDVYENTPKIVAAGDLRKNHSPFLGVAISKVHSLAYTSNSVYFWGLNIGQMGLELTETSVDHTINGIVYKGQIVSQPREVSFRDKIKFVVTCETCTCIVTESNDIHIYYMGQRVKLPKLPTRVDTASQFDSFKPSKLTSPAVIKKIAMKSHENVHILLENGNVMSFQLGSTDLKTLRGTKYSFLWLAHDIDMYAVDIDNSYDGSVIVSTRNGSVFAKCNQSTTLVRKSSTGSSTLPAFQASTKNKFRKIENINRALKVVCDDSFSSFAVLRDEIDPIPFKLQKNEFRNDMAYLSPLSYPSAYRKQDEMLYNDHYESCYIANFMHPHLMVESSVSTHVLKSTLNHESSDSVVDTSKDFLRSSQVLRFSREIKKPSLRVMYLDLADSDLSIQLDSLSPKFVANQFSQTSDNGDRKFCDCFVTIVNREGLRIPFHFEIMRSRSRLFRQILDENDIYFVHDGMKGRFDQNTRELHFETDVNEFSVLIWLHYVYTNHVVELWAGEASKSHDDTVLKLIKNDFHKLVAAFKMDQFHCNDEQYLSEIQSMMNNQAEIGGTQIILSNHAVISSTALLVARTAFFETTLSGRWLLDGLPDKSLQKRIIDLDYILLEQAEVVLRHVHGCNDLDIFNSVKTVVETSKDPEDFVLFLLDMIEISDELLLLQLKHVCELAVSEFFTLNNVLILLVYSDQYNAQKLFKACCWYIYNNLDILLFDSLLRELDSQLVTQVENEMRFFDNCKHRDFVLKHTRNFQVNSLMGCAIRGEVNQFLENSNSFNEIYMSDRKGFLSFQLLVDLRQEMLPSKEPRKKLNARRSSRKGSFDTAFKNFAISRATKSEDSDIAVVDEEEFEIVSHRKRKDKYKVISLEELSPSSSKSLKEDAKTWQVDKVTETVSVPSPPQSSSLYVGAEGSSRNASSGSLASISPALGESIETVKKQTKIKFSSALKLSQKQRKKLAEAKDRESQTVETAKPSTRDTPKTPWKVNVPSSSETSAAPSNLTNMPILGQALPVQPKARQQDNTKWTDRVVAAPIKKTLQEVQQEEEFAKWWEEESKRVQMEMSGTPGSWNGSTIARSSQEGNSTNHSMGRRGGRGGGKGRRGGRPPQSS</sequence>
<evidence type="ECO:0000256" key="3">
    <source>
        <dbReference type="SAM" id="MobiDB-lite"/>
    </source>
</evidence>
<reference evidence="4 5" key="1">
    <citation type="submission" date="2023-10" db="EMBL/GenBank/DDBJ databases">
        <title>Draft Genome Sequence of Candida saopaulonensis from a very Premature Infant with Sepsis.</title>
        <authorList>
            <person name="Ning Y."/>
            <person name="Dai R."/>
            <person name="Xiao M."/>
            <person name="Xu Y."/>
            <person name="Yan Q."/>
            <person name="Zhang L."/>
        </authorList>
    </citation>
    <scope>NUCLEOTIDE SEQUENCE [LARGE SCALE GENOMIC DNA]</scope>
    <source>
        <strain evidence="4 5">19XY460</strain>
    </source>
</reference>
<name>A0AAX4H5R5_9ASCO</name>
<dbReference type="Gene3D" id="1.25.40.20">
    <property type="entry name" value="Ankyrin repeat-containing domain"/>
    <property type="match status" value="1"/>
</dbReference>
<feature type="repeat" description="RCC1" evidence="2">
    <location>
        <begin position="245"/>
        <end position="297"/>
    </location>
</feature>
<dbReference type="GeneID" id="88172092"/>
<dbReference type="Pfam" id="PF00415">
    <property type="entry name" value="RCC1"/>
    <property type="match status" value="1"/>
</dbReference>
<dbReference type="SUPFAM" id="SSF48403">
    <property type="entry name" value="Ankyrin repeat"/>
    <property type="match status" value="1"/>
</dbReference>
<evidence type="ECO:0000256" key="1">
    <source>
        <dbReference type="ARBA" id="ARBA00022737"/>
    </source>
</evidence>
<dbReference type="InterPro" id="IPR011333">
    <property type="entry name" value="SKP1/BTB/POZ_sf"/>
</dbReference>
<dbReference type="Gene3D" id="2.130.10.30">
    <property type="entry name" value="Regulator of chromosome condensation 1/beta-lactamase-inhibitor protein II"/>
    <property type="match status" value="1"/>
</dbReference>
<dbReference type="PANTHER" id="PTHR22872:SF2">
    <property type="entry name" value="INHIBITOR OF BRUTON TYROSINE KINASE"/>
    <property type="match status" value="1"/>
</dbReference>